<accession>A0A926NIE5</accession>
<comment type="caution">
    <text evidence="2">The sequence shown here is derived from an EMBL/GenBank/DDBJ whole genome shotgun (WGS) entry which is preliminary data.</text>
</comment>
<reference evidence="2" key="1">
    <citation type="submission" date="2020-09" db="EMBL/GenBank/DDBJ databases">
        <title>A novel bacterium of genus Hazenella, isolated from South China Sea.</title>
        <authorList>
            <person name="Huang H."/>
            <person name="Mo K."/>
            <person name="Hu Y."/>
        </authorList>
    </citation>
    <scope>NUCLEOTIDE SEQUENCE</scope>
    <source>
        <strain evidence="2">IB182357</strain>
    </source>
</reference>
<dbReference type="RefSeq" id="WP_191142793.1">
    <property type="nucleotide sequence ID" value="NZ_JACXAH010000040.1"/>
</dbReference>
<evidence type="ECO:0000313" key="3">
    <source>
        <dbReference type="Proteomes" id="UP000661691"/>
    </source>
</evidence>
<name>A0A926NIE5_9BACL</name>
<evidence type="ECO:0000259" key="1">
    <source>
        <dbReference type="Pfam" id="PF13443"/>
    </source>
</evidence>
<dbReference type="AlphaFoldDB" id="A0A926NIE5"/>
<sequence length="70" mass="8230">MISFEKFRVWYTKTYGKVVIKDIMSKTGLSRNTVDKIWNDGVVSTKIINTICSTYDIRVEDIMEYRKDGQ</sequence>
<dbReference type="InterPro" id="IPR001387">
    <property type="entry name" value="Cro/C1-type_HTH"/>
</dbReference>
<keyword evidence="3" id="KW-1185">Reference proteome</keyword>
<organism evidence="2 3">
    <name type="scientific">Polycladospora coralii</name>
    <dbReference type="NCBI Taxonomy" id="2771432"/>
    <lineage>
        <taxon>Bacteria</taxon>
        <taxon>Bacillati</taxon>
        <taxon>Bacillota</taxon>
        <taxon>Bacilli</taxon>
        <taxon>Bacillales</taxon>
        <taxon>Thermoactinomycetaceae</taxon>
        <taxon>Polycladospora</taxon>
    </lineage>
</organism>
<dbReference type="Pfam" id="PF13443">
    <property type="entry name" value="HTH_26"/>
    <property type="match status" value="1"/>
</dbReference>
<gene>
    <name evidence="2" type="ORF">IC620_15925</name>
</gene>
<proteinExistence type="predicted"/>
<evidence type="ECO:0000313" key="2">
    <source>
        <dbReference type="EMBL" id="MBD1373833.1"/>
    </source>
</evidence>
<protein>
    <submittedName>
        <fullName evidence="2">Helix-turn-helix transcriptional regulator</fullName>
    </submittedName>
</protein>
<feature type="domain" description="HTH cro/C1-type" evidence="1">
    <location>
        <begin position="20"/>
        <end position="68"/>
    </location>
</feature>
<dbReference type="EMBL" id="JACXAH010000040">
    <property type="protein sequence ID" value="MBD1373833.1"/>
    <property type="molecule type" value="Genomic_DNA"/>
</dbReference>
<dbReference type="Proteomes" id="UP000661691">
    <property type="component" value="Unassembled WGS sequence"/>
</dbReference>